<dbReference type="InterPro" id="IPR035983">
    <property type="entry name" value="Hect_E3_ubiquitin_ligase"/>
</dbReference>
<evidence type="ECO:0000256" key="2">
    <source>
        <dbReference type="PROSITE-ProRule" id="PRU00104"/>
    </source>
</evidence>
<name>A0A9W9Z385_9CNID</name>
<dbReference type="Pfam" id="PF00632">
    <property type="entry name" value="HECT"/>
    <property type="match status" value="2"/>
</dbReference>
<reference evidence="4" key="1">
    <citation type="submission" date="2023-01" db="EMBL/GenBank/DDBJ databases">
        <title>Genome assembly of the deep-sea coral Lophelia pertusa.</title>
        <authorList>
            <person name="Herrera S."/>
            <person name="Cordes E."/>
        </authorList>
    </citation>
    <scope>NUCLEOTIDE SEQUENCE</scope>
    <source>
        <strain evidence="4">USNM1676648</strain>
        <tissue evidence="4">Polyp</tissue>
    </source>
</reference>
<evidence type="ECO:0000313" key="5">
    <source>
        <dbReference type="Proteomes" id="UP001163046"/>
    </source>
</evidence>
<accession>A0A9W9Z385</accession>
<evidence type="ECO:0000256" key="1">
    <source>
        <dbReference type="ARBA" id="ARBA00022786"/>
    </source>
</evidence>
<dbReference type="OrthoDB" id="10257972at2759"/>
<protein>
    <recommendedName>
        <fullName evidence="3">HECT domain-containing protein</fullName>
    </recommendedName>
</protein>
<evidence type="ECO:0000313" key="4">
    <source>
        <dbReference type="EMBL" id="KAJ7374140.1"/>
    </source>
</evidence>
<comment type="caution">
    <text evidence="4">The sequence shown here is derived from an EMBL/GenBank/DDBJ whole genome shotgun (WGS) entry which is preliminary data.</text>
</comment>
<dbReference type="Proteomes" id="UP001163046">
    <property type="component" value="Unassembled WGS sequence"/>
</dbReference>
<dbReference type="PROSITE" id="PS50237">
    <property type="entry name" value="HECT"/>
    <property type="match status" value="2"/>
</dbReference>
<dbReference type="Gene3D" id="3.30.2410.10">
    <property type="entry name" value="Hect, E3 ligase catalytic domain"/>
    <property type="match status" value="1"/>
</dbReference>
<sequence>MTEFTKQVQAIREGLMSVIPESVLSLLTWSNLERGVCGDREISLAQLKTACKYGDDLTESSESRPPAPFTVAKAGGDKDGLPHASTCASTLFLPDYSSSVIAKEKLSYAISNCVAIDTDTSPW</sequence>
<feature type="domain" description="HECT" evidence="3">
    <location>
        <begin position="69"/>
        <end position="121"/>
    </location>
</feature>
<dbReference type="AlphaFoldDB" id="A0A9W9Z385"/>
<gene>
    <name evidence="4" type="ORF">OS493_009477</name>
</gene>
<evidence type="ECO:0000259" key="3">
    <source>
        <dbReference type="PROSITE" id="PS50237"/>
    </source>
</evidence>
<dbReference type="InterPro" id="IPR000569">
    <property type="entry name" value="HECT_dom"/>
</dbReference>
<keyword evidence="1 2" id="KW-0833">Ubl conjugation pathway</keyword>
<comment type="caution">
    <text evidence="2">Lacks conserved residue(s) required for the propagation of feature annotation.</text>
</comment>
<feature type="domain" description="HECT" evidence="3">
    <location>
        <begin position="1"/>
        <end position="62"/>
    </location>
</feature>
<proteinExistence type="predicted"/>
<dbReference type="InterPro" id="IPR042469">
    <property type="entry name" value="HECTD3"/>
</dbReference>
<organism evidence="4 5">
    <name type="scientific">Desmophyllum pertusum</name>
    <dbReference type="NCBI Taxonomy" id="174260"/>
    <lineage>
        <taxon>Eukaryota</taxon>
        <taxon>Metazoa</taxon>
        <taxon>Cnidaria</taxon>
        <taxon>Anthozoa</taxon>
        <taxon>Hexacorallia</taxon>
        <taxon>Scleractinia</taxon>
        <taxon>Caryophylliina</taxon>
        <taxon>Caryophylliidae</taxon>
        <taxon>Desmophyllum</taxon>
    </lineage>
</organism>
<keyword evidence="5" id="KW-1185">Reference proteome</keyword>
<dbReference type="EMBL" id="MU826829">
    <property type="protein sequence ID" value="KAJ7374140.1"/>
    <property type="molecule type" value="Genomic_DNA"/>
</dbReference>
<dbReference type="SUPFAM" id="SSF56204">
    <property type="entry name" value="Hect, E3 ligase catalytic domain"/>
    <property type="match status" value="1"/>
</dbReference>
<dbReference type="PANTHER" id="PTHR46654:SF1">
    <property type="entry name" value="E3 UBIQUITIN-PROTEIN LIGASE HECTD3"/>
    <property type="match status" value="1"/>
</dbReference>
<feature type="active site" description="Glycyl thioester intermediate" evidence="2">
    <location>
        <position position="87"/>
    </location>
</feature>
<dbReference type="PANTHER" id="PTHR46654">
    <property type="entry name" value="E3 UBIQUITIN-PROTEIN LIGASE HECTD3"/>
    <property type="match status" value="1"/>
</dbReference>
<dbReference type="GO" id="GO:0004842">
    <property type="term" value="F:ubiquitin-protein transferase activity"/>
    <property type="evidence" value="ECO:0007669"/>
    <property type="project" value="InterPro"/>
</dbReference>